<evidence type="ECO:0000313" key="2">
    <source>
        <dbReference type="EMBL" id="CAI2386432.1"/>
    </source>
</evidence>
<keyword evidence="3" id="KW-1185">Reference proteome</keyword>
<evidence type="ECO:0000313" key="3">
    <source>
        <dbReference type="Proteomes" id="UP001295684"/>
    </source>
</evidence>
<accession>A0AAD1YB55</accession>
<dbReference type="EMBL" id="CAMPGE010028941">
    <property type="protein sequence ID" value="CAI2386432.1"/>
    <property type="molecule type" value="Genomic_DNA"/>
</dbReference>
<reference evidence="2" key="1">
    <citation type="submission" date="2023-07" db="EMBL/GenBank/DDBJ databases">
        <authorList>
            <consortium name="AG Swart"/>
            <person name="Singh M."/>
            <person name="Singh A."/>
            <person name="Seah K."/>
            <person name="Emmerich C."/>
        </authorList>
    </citation>
    <scope>NUCLEOTIDE SEQUENCE</scope>
    <source>
        <strain evidence="2">DP1</strain>
    </source>
</reference>
<comment type="caution">
    <text evidence="2">The sequence shown here is derived from an EMBL/GenBank/DDBJ whole genome shotgun (WGS) entry which is preliminary data.</text>
</comment>
<feature type="region of interest" description="Disordered" evidence="1">
    <location>
        <begin position="321"/>
        <end position="354"/>
    </location>
</feature>
<feature type="compositionally biased region" description="Basic and acidic residues" evidence="1">
    <location>
        <begin position="327"/>
        <end position="342"/>
    </location>
</feature>
<dbReference type="Proteomes" id="UP001295684">
    <property type="component" value="Unassembled WGS sequence"/>
</dbReference>
<evidence type="ECO:0000256" key="1">
    <source>
        <dbReference type="SAM" id="MobiDB-lite"/>
    </source>
</evidence>
<proteinExistence type="predicted"/>
<feature type="compositionally biased region" description="Basic and acidic residues" evidence="1">
    <location>
        <begin position="258"/>
        <end position="271"/>
    </location>
</feature>
<protein>
    <submittedName>
        <fullName evidence="2">Uncharacterized protein</fullName>
    </submittedName>
</protein>
<feature type="region of interest" description="Disordered" evidence="1">
    <location>
        <begin position="256"/>
        <end position="286"/>
    </location>
</feature>
<name>A0AAD1YB55_EUPCR</name>
<sequence>MDQRDHSFTEFAHQGHCHNCIQAMRQLLTCEKCFMHFGKNLIQLLLSQFNGQLESLNSGSMPTMAMPTVNYSRNALRPDYLNTPLQVREETKLSALDATNQRLNKTENNLRIMLETSQISNQDSKNSYRFRISENKDKIDDSSSSSIFDRKQEAQLGVPRPNARKLSETTISVNKLTTLDKVKSQPKKQLKKVRAKTPLSLSKLKSSSRANVIKKSLSLLKMNFARRLGATPEMVKKIEQESSQTLKPKRIKIRRYNSHTDFDGKKDEKNGCENSSQETTAINNQHNLPVINTKKEKIKVLKNQKTIRHNKNSVMQEYADQTPTFPPEHKPKEESELCKRDSNPQIPPRAQPQTIKQLKKTINDQNNIKVLSQSSCSPSKKAILRRKKSRIIQLRKTIKEKELTEDRKE</sequence>
<dbReference type="AlphaFoldDB" id="A0AAD1YB55"/>
<organism evidence="2 3">
    <name type="scientific">Euplotes crassus</name>
    <dbReference type="NCBI Taxonomy" id="5936"/>
    <lineage>
        <taxon>Eukaryota</taxon>
        <taxon>Sar</taxon>
        <taxon>Alveolata</taxon>
        <taxon>Ciliophora</taxon>
        <taxon>Intramacronucleata</taxon>
        <taxon>Spirotrichea</taxon>
        <taxon>Hypotrichia</taxon>
        <taxon>Euplotida</taxon>
        <taxon>Euplotidae</taxon>
        <taxon>Moneuplotes</taxon>
    </lineage>
</organism>
<feature type="compositionally biased region" description="Polar residues" evidence="1">
    <location>
        <begin position="272"/>
        <end position="286"/>
    </location>
</feature>
<gene>
    <name evidence="2" type="ORF">ECRASSUSDP1_LOCUS28050</name>
</gene>